<feature type="compositionally biased region" description="Acidic residues" evidence="7">
    <location>
        <begin position="64"/>
        <end position="80"/>
    </location>
</feature>
<dbReference type="EMBL" id="JACEIK010000148">
    <property type="protein sequence ID" value="MCD7450881.1"/>
    <property type="molecule type" value="Genomic_DNA"/>
</dbReference>
<dbReference type="SUPFAM" id="SSF54447">
    <property type="entry name" value="ssDNA-binding transcriptional regulator domain"/>
    <property type="match status" value="1"/>
</dbReference>
<keyword evidence="6" id="KW-0539">Nucleus</keyword>
<dbReference type="InterPro" id="IPR009044">
    <property type="entry name" value="ssDNA-bd_transcriptional_reg"/>
</dbReference>
<evidence type="ECO:0000313" key="10">
    <source>
        <dbReference type="Proteomes" id="UP000823775"/>
    </source>
</evidence>
<comment type="subcellular location">
    <subcellularLocation>
        <location evidence="1">Nucleus</location>
    </subcellularLocation>
</comment>
<proteinExistence type="inferred from homology"/>
<dbReference type="InterPro" id="IPR045125">
    <property type="entry name" value="Sub1/Tcp4-like"/>
</dbReference>
<evidence type="ECO:0000256" key="3">
    <source>
        <dbReference type="ARBA" id="ARBA00023015"/>
    </source>
</evidence>
<comment type="caution">
    <text evidence="9">The sequence shown here is derived from an EMBL/GenBank/DDBJ whole genome shotgun (WGS) entry which is preliminary data.</text>
</comment>
<dbReference type="InterPro" id="IPR003173">
    <property type="entry name" value="PC4_C"/>
</dbReference>
<organism evidence="9 10">
    <name type="scientific">Datura stramonium</name>
    <name type="common">Jimsonweed</name>
    <name type="synonym">Common thornapple</name>
    <dbReference type="NCBI Taxonomy" id="4076"/>
    <lineage>
        <taxon>Eukaryota</taxon>
        <taxon>Viridiplantae</taxon>
        <taxon>Streptophyta</taxon>
        <taxon>Embryophyta</taxon>
        <taxon>Tracheophyta</taxon>
        <taxon>Spermatophyta</taxon>
        <taxon>Magnoliopsida</taxon>
        <taxon>eudicotyledons</taxon>
        <taxon>Gunneridae</taxon>
        <taxon>Pentapetalae</taxon>
        <taxon>asterids</taxon>
        <taxon>lamiids</taxon>
        <taxon>Solanales</taxon>
        <taxon>Solanaceae</taxon>
        <taxon>Solanoideae</taxon>
        <taxon>Datureae</taxon>
        <taxon>Datura</taxon>
    </lineage>
</organism>
<feature type="compositionally biased region" description="Basic and acidic residues" evidence="7">
    <location>
        <begin position="1"/>
        <end position="11"/>
    </location>
</feature>
<evidence type="ECO:0000256" key="6">
    <source>
        <dbReference type="ARBA" id="ARBA00023242"/>
    </source>
</evidence>
<evidence type="ECO:0000259" key="8">
    <source>
        <dbReference type="Pfam" id="PF02229"/>
    </source>
</evidence>
<sequence length="147" mass="16327">MAKDGYKEESRQFQVQKAWTKHDEVVSGKGGKVSSVGADAEREEFVSVKLWRSSHEEQAKLEANADENKEEEGEEEEDENGEKKSSGGGDKGMMTKAISSFAEEFYSKQGKELPSAKGISLTAEQWATFKKNILAVENAIKKMESRS</sequence>
<dbReference type="Pfam" id="PF02229">
    <property type="entry name" value="PC4"/>
    <property type="match status" value="1"/>
</dbReference>
<protein>
    <recommendedName>
        <fullName evidence="8">Transcriptional coactivator p15 (PC4) C-terminal domain-containing protein</fullName>
    </recommendedName>
</protein>
<comment type="similarity">
    <text evidence="2">Belongs to the transcriptional coactivator PC4 family.</text>
</comment>
<evidence type="ECO:0000256" key="7">
    <source>
        <dbReference type="SAM" id="MobiDB-lite"/>
    </source>
</evidence>
<feature type="region of interest" description="Disordered" evidence="7">
    <location>
        <begin position="1"/>
        <end position="37"/>
    </location>
</feature>
<evidence type="ECO:0000313" key="9">
    <source>
        <dbReference type="EMBL" id="MCD7450881.1"/>
    </source>
</evidence>
<evidence type="ECO:0000256" key="1">
    <source>
        <dbReference type="ARBA" id="ARBA00004123"/>
    </source>
</evidence>
<feature type="domain" description="Transcriptional coactivator p15 (PC4) C-terminal" evidence="8">
    <location>
        <begin position="104"/>
        <end position="132"/>
    </location>
</feature>
<keyword evidence="3" id="KW-0805">Transcription regulation</keyword>
<evidence type="ECO:0000256" key="5">
    <source>
        <dbReference type="ARBA" id="ARBA00023163"/>
    </source>
</evidence>
<reference evidence="9 10" key="1">
    <citation type="journal article" date="2021" name="BMC Genomics">
        <title>Datura genome reveals duplications of psychoactive alkaloid biosynthetic genes and high mutation rate following tissue culture.</title>
        <authorList>
            <person name="Rajewski A."/>
            <person name="Carter-House D."/>
            <person name="Stajich J."/>
            <person name="Litt A."/>
        </authorList>
    </citation>
    <scope>NUCLEOTIDE SEQUENCE [LARGE SCALE GENOMIC DNA]</scope>
    <source>
        <strain evidence="9">AR-01</strain>
    </source>
</reference>
<accession>A0ABS8RXJ6</accession>
<keyword evidence="5" id="KW-0804">Transcription</keyword>
<dbReference type="Proteomes" id="UP000823775">
    <property type="component" value="Unassembled WGS sequence"/>
</dbReference>
<gene>
    <name evidence="9" type="ORF">HAX54_008941</name>
</gene>
<feature type="region of interest" description="Disordered" evidence="7">
    <location>
        <begin position="56"/>
        <end position="94"/>
    </location>
</feature>
<keyword evidence="4" id="KW-0238">DNA-binding</keyword>
<name>A0ABS8RXJ6_DATST</name>
<evidence type="ECO:0000256" key="4">
    <source>
        <dbReference type="ARBA" id="ARBA00023125"/>
    </source>
</evidence>
<dbReference type="Gene3D" id="2.30.31.10">
    <property type="entry name" value="Transcriptional Coactivator Pc4, Chain A"/>
    <property type="match status" value="1"/>
</dbReference>
<keyword evidence="10" id="KW-1185">Reference proteome</keyword>
<evidence type="ECO:0000256" key="2">
    <source>
        <dbReference type="ARBA" id="ARBA00009001"/>
    </source>
</evidence>
<dbReference type="PANTHER" id="PTHR13215">
    <property type="entry name" value="RNA POLYMERASE II TRANSCRIPTIONAL COACTIVATOR"/>
    <property type="match status" value="1"/>
</dbReference>